<name>A0A4R3K407_9FIRM</name>
<organism evidence="2 3">
    <name type="scientific">Pectinatus cerevisiiphilus</name>
    <dbReference type="NCBI Taxonomy" id="86956"/>
    <lineage>
        <taxon>Bacteria</taxon>
        <taxon>Bacillati</taxon>
        <taxon>Bacillota</taxon>
        <taxon>Negativicutes</taxon>
        <taxon>Selenomonadales</taxon>
        <taxon>Selenomonadaceae</taxon>
        <taxon>Pectinatus</taxon>
    </lineage>
</organism>
<reference evidence="2 3" key="1">
    <citation type="submission" date="2019-03" db="EMBL/GenBank/DDBJ databases">
        <title>Genomic Encyclopedia of Type Strains, Phase IV (KMG-IV): sequencing the most valuable type-strain genomes for metagenomic binning, comparative biology and taxonomic classification.</title>
        <authorList>
            <person name="Goeker M."/>
        </authorList>
    </citation>
    <scope>NUCLEOTIDE SEQUENCE [LARGE SCALE GENOMIC DNA]</scope>
    <source>
        <strain evidence="2 3">DSM 20467</strain>
    </source>
</reference>
<dbReference type="PANTHER" id="PTHR33937">
    <property type="entry name" value="IRON-MOLYBDENUM PROTEIN-RELATED-RELATED"/>
    <property type="match status" value="1"/>
</dbReference>
<dbReference type="RefSeq" id="WP_132550795.1">
    <property type="nucleotide sequence ID" value="NZ_SMAA01000015.1"/>
</dbReference>
<dbReference type="OrthoDB" id="280278at2"/>
<accession>A0A4R3K407</accession>
<dbReference type="AlphaFoldDB" id="A0A4R3K407"/>
<comment type="caution">
    <text evidence="2">The sequence shown here is derived from an EMBL/GenBank/DDBJ whole genome shotgun (WGS) entry which is preliminary data.</text>
</comment>
<dbReference type="SUPFAM" id="SSF53146">
    <property type="entry name" value="Nitrogenase accessory factor-like"/>
    <property type="match status" value="1"/>
</dbReference>
<dbReference type="InterPro" id="IPR036105">
    <property type="entry name" value="DiNase_FeMo-co_biosyn_sf"/>
</dbReference>
<evidence type="ECO:0000313" key="3">
    <source>
        <dbReference type="Proteomes" id="UP000295188"/>
    </source>
</evidence>
<evidence type="ECO:0000259" key="1">
    <source>
        <dbReference type="Pfam" id="PF02579"/>
    </source>
</evidence>
<protein>
    <submittedName>
        <fullName evidence="2">Putative Fe-Mo cluster-binding NifX family protein</fullName>
    </submittedName>
</protein>
<dbReference type="Proteomes" id="UP000295188">
    <property type="component" value="Unassembled WGS sequence"/>
</dbReference>
<dbReference type="Pfam" id="PF02579">
    <property type="entry name" value="Nitro_FeMo-Co"/>
    <property type="match status" value="1"/>
</dbReference>
<proteinExistence type="predicted"/>
<keyword evidence="3" id="KW-1185">Reference proteome</keyword>
<evidence type="ECO:0000313" key="2">
    <source>
        <dbReference type="EMBL" id="TCS77479.1"/>
    </source>
</evidence>
<dbReference type="InterPro" id="IPR003731">
    <property type="entry name" value="Di-Nase_FeMo-co_biosynth"/>
</dbReference>
<dbReference type="Gene3D" id="3.30.420.130">
    <property type="entry name" value="Dinitrogenase iron-molybdenum cofactor biosynthesis domain"/>
    <property type="match status" value="1"/>
</dbReference>
<gene>
    <name evidence="2" type="ORF">EDC37_11522</name>
</gene>
<dbReference type="InterPro" id="IPR051840">
    <property type="entry name" value="NifX/NifY_domain"/>
</dbReference>
<sequence length="122" mass="13678">MSYKIAAASSDGERVDRHFGHADLFYIAEVADDETYQLTGKRTLKSPCRHGIHDLQEMQKAVEVIADCRYVLCEAIGAGAATVLEQCRITPLETDELITKAIENIILYRKRFKKMQCAAPTT</sequence>
<dbReference type="PANTHER" id="PTHR33937:SF2">
    <property type="entry name" value="DINITROGENASE IRON-MOLYBDENUM COFACTOR BIOSYNTHESIS DOMAIN-CONTAINING PROTEIN"/>
    <property type="match status" value="1"/>
</dbReference>
<feature type="domain" description="Dinitrogenase iron-molybdenum cofactor biosynthesis" evidence="1">
    <location>
        <begin position="11"/>
        <end position="105"/>
    </location>
</feature>
<dbReference type="EMBL" id="SMAA01000015">
    <property type="protein sequence ID" value="TCS77479.1"/>
    <property type="molecule type" value="Genomic_DNA"/>
</dbReference>